<sequence length="265" mass="29495">MNECIPQDAFNSLSEKSKTCINNLNNYFSTLEHPDLSGHQLKKIAAVLALLYEEEGELRVLLTTRSQHLRTHAGQTALPGGKWDPTDTSLEKTAFREANEEVGLPIDSPSIHTLGLLPPFISLHKILVTPIVAFLSDPKLLSFLKASEAEVSHIFSHQLEAILDPSLAKRGPLVPIGSDNWPYETEVYNTSDSVVPMLDNTAYRMHRFRTSASPIKGLTSDILIKISEVAFARATQYERYAPNQLKNIADIVKAVEKHDTIMTIH</sequence>
<dbReference type="Pfam" id="PF00293">
    <property type="entry name" value="NUDIX"/>
    <property type="match status" value="1"/>
</dbReference>
<name>A0A409X3Q7_PSICY</name>
<evidence type="ECO:0000259" key="1">
    <source>
        <dbReference type="PROSITE" id="PS51462"/>
    </source>
</evidence>
<accession>A0A409X3Q7</accession>
<dbReference type="PROSITE" id="PS51462">
    <property type="entry name" value="NUDIX"/>
    <property type="match status" value="1"/>
</dbReference>
<dbReference type="InterPro" id="IPR015797">
    <property type="entry name" value="NUDIX_hydrolase-like_dom_sf"/>
</dbReference>
<dbReference type="PANTHER" id="PTHR12992">
    <property type="entry name" value="NUDIX HYDROLASE"/>
    <property type="match status" value="1"/>
</dbReference>
<dbReference type="InterPro" id="IPR000086">
    <property type="entry name" value="NUDIX_hydrolase_dom"/>
</dbReference>
<dbReference type="InParanoid" id="A0A409X3Q7"/>
<reference evidence="2 3" key="1">
    <citation type="journal article" date="2018" name="Evol. Lett.">
        <title>Horizontal gene cluster transfer increased hallucinogenic mushroom diversity.</title>
        <authorList>
            <person name="Reynolds H.T."/>
            <person name="Vijayakumar V."/>
            <person name="Gluck-Thaler E."/>
            <person name="Korotkin H.B."/>
            <person name="Matheny P.B."/>
            <person name="Slot J.C."/>
        </authorList>
    </citation>
    <scope>NUCLEOTIDE SEQUENCE [LARGE SCALE GENOMIC DNA]</scope>
    <source>
        <strain evidence="2 3">2631</strain>
    </source>
</reference>
<dbReference type="CDD" id="cd03426">
    <property type="entry name" value="NUDIX_CoAse_Nudt7"/>
    <property type="match status" value="1"/>
</dbReference>
<dbReference type="SUPFAM" id="SSF55811">
    <property type="entry name" value="Nudix"/>
    <property type="match status" value="1"/>
</dbReference>
<dbReference type="STRING" id="93625.A0A409X3Q7"/>
<dbReference type="GO" id="GO:0010945">
    <property type="term" value="F:coenzyme A diphosphatase activity"/>
    <property type="evidence" value="ECO:0007669"/>
    <property type="project" value="InterPro"/>
</dbReference>
<evidence type="ECO:0000313" key="3">
    <source>
        <dbReference type="Proteomes" id="UP000283269"/>
    </source>
</evidence>
<dbReference type="OrthoDB" id="10260614at2759"/>
<dbReference type="Proteomes" id="UP000283269">
    <property type="component" value="Unassembled WGS sequence"/>
</dbReference>
<dbReference type="Gene3D" id="3.90.79.10">
    <property type="entry name" value="Nucleoside Triphosphate Pyrophosphohydrolase"/>
    <property type="match status" value="1"/>
</dbReference>
<dbReference type="PANTHER" id="PTHR12992:SF45">
    <property type="entry name" value="NUDIX HYDROLASE DOMAIN-CONTAINING PROTEIN"/>
    <property type="match status" value="1"/>
</dbReference>
<gene>
    <name evidence="2" type="ORF">CVT25_006407</name>
</gene>
<comment type="caution">
    <text evidence="2">The sequence shown here is derived from an EMBL/GenBank/DDBJ whole genome shotgun (WGS) entry which is preliminary data.</text>
</comment>
<proteinExistence type="predicted"/>
<protein>
    <recommendedName>
        <fullName evidence="1">Nudix hydrolase domain-containing protein</fullName>
    </recommendedName>
</protein>
<dbReference type="GO" id="GO:0015938">
    <property type="term" value="P:coenzyme A catabolic process"/>
    <property type="evidence" value="ECO:0007669"/>
    <property type="project" value="TreeGrafter"/>
</dbReference>
<organism evidence="2 3">
    <name type="scientific">Psilocybe cyanescens</name>
    <dbReference type="NCBI Taxonomy" id="93625"/>
    <lineage>
        <taxon>Eukaryota</taxon>
        <taxon>Fungi</taxon>
        <taxon>Dikarya</taxon>
        <taxon>Basidiomycota</taxon>
        <taxon>Agaricomycotina</taxon>
        <taxon>Agaricomycetes</taxon>
        <taxon>Agaricomycetidae</taxon>
        <taxon>Agaricales</taxon>
        <taxon>Agaricineae</taxon>
        <taxon>Strophariaceae</taxon>
        <taxon>Psilocybe</taxon>
    </lineage>
</organism>
<dbReference type="InterPro" id="IPR045121">
    <property type="entry name" value="CoAse"/>
</dbReference>
<keyword evidence="3" id="KW-1185">Reference proteome</keyword>
<dbReference type="EMBL" id="NHYD01002722">
    <property type="protein sequence ID" value="PPQ85376.1"/>
    <property type="molecule type" value="Genomic_DNA"/>
</dbReference>
<feature type="domain" description="Nudix hydrolase" evidence="1">
    <location>
        <begin position="42"/>
        <end position="179"/>
    </location>
</feature>
<dbReference type="AlphaFoldDB" id="A0A409X3Q7"/>
<evidence type="ECO:0000313" key="2">
    <source>
        <dbReference type="EMBL" id="PPQ85376.1"/>
    </source>
</evidence>